<dbReference type="EMBL" id="JAVRHY010000021">
    <property type="protein sequence ID" value="MDT0619815.1"/>
    <property type="molecule type" value="Genomic_DNA"/>
</dbReference>
<protein>
    <submittedName>
        <fullName evidence="3">SufE family protein</fullName>
    </submittedName>
</protein>
<dbReference type="Pfam" id="PF02657">
    <property type="entry name" value="SufE"/>
    <property type="match status" value="1"/>
</dbReference>
<name>A0ABU3BCJ4_9GAMM</name>
<sequence>MDTKLQQLKDTFEMLPDWEERYRFIIDLGRKLEPLPETAYRDENKVRGCMSQVWLIADEAGDGEQIRFLGDSDAHIVRGLIAVLLMIYSDKSPQEIVDTDIQAIFEELALEQHITANRRNGLHSMVEAIRQLGARRLDASTN</sequence>
<evidence type="ECO:0000256" key="1">
    <source>
        <dbReference type="ARBA" id="ARBA00010282"/>
    </source>
</evidence>
<dbReference type="RefSeq" id="WP_311660489.1">
    <property type="nucleotide sequence ID" value="NZ_JAVRHY010000021.1"/>
</dbReference>
<comment type="caution">
    <text evidence="3">The sequence shown here is derived from an EMBL/GenBank/DDBJ whole genome shotgun (WGS) entry which is preliminary data.</text>
</comment>
<evidence type="ECO:0000313" key="4">
    <source>
        <dbReference type="Proteomes" id="UP001259982"/>
    </source>
</evidence>
<dbReference type="Proteomes" id="UP001259982">
    <property type="component" value="Unassembled WGS sequence"/>
</dbReference>
<keyword evidence="4" id="KW-1185">Reference proteome</keyword>
<organism evidence="3 4">
    <name type="scientific">Spectribacter acetivorans</name>
    <dbReference type="NCBI Taxonomy" id="3075603"/>
    <lineage>
        <taxon>Bacteria</taxon>
        <taxon>Pseudomonadati</taxon>
        <taxon>Pseudomonadota</taxon>
        <taxon>Gammaproteobacteria</taxon>
        <taxon>Salinisphaerales</taxon>
        <taxon>Salinisphaeraceae</taxon>
        <taxon>Spectribacter</taxon>
    </lineage>
</organism>
<reference evidence="3 4" key="1">
    <citation type="submission" date="2023-09" db="EMBL/GenBank/DDBJ databases">
        <authorList>
            <person name="Rey-Velasco X."/>
        </authorList>
    </citation>
    <scope>NUCLEOTIDE SEQUENCE [LARGE SCALE GENOMIC DNA]</scope>
    <source>
        <strain evidence="3 4">P385</strain>
    </source>
</reference>
<dbReference type="PANTHER" id="PTHR43597:SF5">
    <property type="entry name" value="SUFE-LIKE PROTEIN 2, CHLOROPLASTIC"/>
    <property type="match status" value="1"/>
</dbReference>
<dbReference type="InterPro" id="IPR003808">
    <property type="entry name" value="Fe-S_metab-assoc_dom"/>
</dbReference>
<dbReference type="Gene3D" id="3.90.1010.10">
    <property type="match status" value="1"/>
</dbReference>
<gene>
    <name evidence="3" type="ORF">RM531_15180</name>
</gene>
<evidence type="ECO:0000313" key="3">
    <source>
        <dbReference type="EMBL" id="MDT0619815.1"/>
    </source>
</evidence>
<feature type="domain" description="Fe-S metabolism associated" evidence="2">
    <location>
        <begin position="10"/>
        <end position="131"/>
    </location>
</feature>
<proteinExistence type="inferred from homology"/>
<comment type="similarity">
    <text evidence="1">Belongs to the SufE family.</text>
</comment>
<dbReference type="SUPFAM" id="SSF82649">
    <property type="entry name" value="SufE/NifU"/>
    <property type="match status" value="1"/>
</dbReference>
<evidence type="ECO:0000259" key="2">
    <source>
        <dbReference type="Pfam" id="PF02657"/>
    </source>
</evidence>
<accession>A0ABU3BCJ4</accession>
<dbReference type="PANTHER" id="PTHR43597">
    <property type="entry name" value="SULFUR ACCEPTOR PROTEIN CSDE"/>
    <property type="match status" value="1"/>
</dbReference>